<evidence type="ECO:0000313" key="9">
    <source>
        <dbReference type="EMBL" id="MDR5653165.1"/>
    </source>
</evidence>
<evidence type="ECO:0000256" key="3">
    <source>
        <dbReference type="ARBA" id="ARBA00022519"/>
    </source>
</evidence>
<dbReference type="PIRSF" id="PIRSF006066">
    <property type="entry name" value="HI0050"/>
    <property type="match status" value="1"/>
</dbReference>
<comment type="subunit">
    <text evidence="7">The complex comprises the extracytoplasmic solute receptor protein and the two transmembrane proteins.</text>
</comment>
<feature type="transmembrane region" description="Helical" evidence="7">
    <location>
        <begin position="339"/>
        <end position="355"/>
    </location>
</feature>
<feature type="transmembrane region" description="Helical" evidence="7">
    <location>
        <begin position="247"/>
        <end position="265"/>
    </location>
</feature>
<evidence type="ECO:0000256" key="6">
    <source>
        <dbReference type="ARBA" id="ARBA00023136"/>
    </source>
</evidence>
<keyword evidence="3 7" id="KW-0997">Cell inner membrane</keyword>
<feature type="transmembrane region" description="Helical" evidence="7">
    <location>
        <begin position="57"/>
        <end position="79"/>
    </location>
</feature>
<gene>
    <name evidence="9" type="ORF">RGD00_11145</name>
</gene>
<feature type="transmembrane region" description="Helical" evidence="7">
    <location>
        <begin position="99"/>
        <end position="128"/>
    </location>
</feature>
<proteinExistence type="inferred from homology"/>
<dbReference type="Proteomes" id="UP001247754">
    <property type="component" value="Unassembled WGS sequence"/>
</dbReference>
<keyword evidence="10" id="KW-1185">Reference proteome</keyword>
<feature type="transmembrane region" description="Helical" evidence="7">
    <location>
        <begin position="310"/>
        <end position="332"/>
    </location>
</feature>
<protein>
    <recommendedName>
        <fullName evidence="7">TRAP transporter large permease protein</fullName>
    </recommendedName>
</protein>
<dbReference type="EMBL" id="JAVKPH010000011">
    <property type="protein sequence ID" value="MDR5653165.1"/>
    <property type="molecule type" value="Genomic_DNA"/>
</dbReference>
<comment type="function">
    <text evidence="7">Part of the tripartite ATP-independent periplasmic (TRAP) transport system.</text>
</comment>
<feature type="transmembrane region" description="Helical" evidence="7">
    <location>
        <begin position="277"/>
        <end position="298"/>
    </location>
</feature>
<accession>A0ABU1F8H4</accession>
<evidence type="ECO:0000256" key="1">
    <source>
        <dbReference type="ARBA" id="ARBA00004429"/>
    </source>
</evidence>
<dbReference type="InterPro" id="IPR004681">
    <property type="entry name" value="TRAP_DctM"/>
</dbReference>
<keyword evidence="6 7" id="KW-0472">Membrane</keyword>
<name>A0ABU1F8H4_9RHOB</name>
<organism evidence="9 10">
    <name type="scientific">Ruixingdingia sedimenti</name>
    <dbReference type="NCBI Taxonomy" id="3073604"/>
    <lineage>
        <taxon>Bacteria</taxon>
        <taxon>Pseudomonadati</taxon>
        <taxon>Pseudomonadota</taxon>
        <taxon>Alphaproteobacteria</taxon>
        <taxon>Rhodobacterales</taxon>
        <taxon>Paracoccaceae</taxon>
        <taxon>Ruixingdingia</taxon>
    </lineage>
</organism>
<evidence type="ECO:0000256" key="4">
    <source>
        <dbReference type="ARBA" id="ARBA00022692"/>
    </source>
</evidence>
<feature type="transmembrane region" description="Helical" evidence="7">
    <location>
        <begin position="140"/>
        <end position="167"/>
    </location>
</feature>
<comment type="subcellular location">
    <subcellularLocation>
        <location evidence="1 7">Cell inner membrane</location>
        <topology evidence="1 7">Multi-pass membrane protein</topology>
    </subcellularLocation>
</comment>
<feature type="transmembrane region" description="Helical" evidence="7">
    <location>
        <begin position="223"/>
        <end position="241"/>
    </location>
</feature>
<sequence>MSLTELGILYGAVLLGCLVGGVYIGVAMGLAGVAGITALFGTALWPSLADVVWNNATSFSLIAIPLFILMGELILQGGIANRFYAGLAPWFRKVPGGLAQTNIAGCAVFSAVCGSSVATVLTIGSIAMKEMRQRGYKDSLTLGTLAAGGGLGILIPPSIPMIVYASITNVSIIQLFMAGIVPGILLAILFSIFVGIRAKLDPSLVPVYEEDGGLERGNLLRDALPVMLLVGSVILSMYAGIVTPTEAAALGALLAGVISWFYGGLTAASIRASLSNAAISSAVIMFITICAQILQYGLVVTGFGKQIAEIVVAMNIGPLVFFCILLLIYLVVGMFMDGLSVMLVTVPLVYAPMMAMGFDGIWLGILLIFVIELSAITPPVGLNLFALQSISPETPLARIAWSSAPYCAIVLGFAFLCYAFPQIVLWLPQTMR</sequence>
<dbReference type="RefSeq" id="WP_310457407.1">
    <property type="nucleotide sequence ID" value="NZ_JAVKPH010000011.1"/>
</dbReference>
<feature type="transmembrane region" description="Helical" evidence="7">
    <location>
        <begin position="12"/>
        <end position="45"/>
    </location>
</feature>
<evidence type="ECO:0000313" key="10">
    <source>
        <dbReference type="Proteomes" id="UP001247754"/>
    </source>
</evidence>
<dbReference type="NCBIfam" id="TIGR00786">
    <property type="entry name" value="dctM"/>
    <property type="match status" value="1"/>
</dbReference>
<comment type="similarity">
    <text evidence="7">Belongs to the TRAP transporter large permease family.</text>
</comment>
<dbReference type="PANTHER" id="PTHR33362">
    <property type="entry name" value="SIALIC ACID TRAP TRANSPORTER PERMEASE PROTEIN SIAT-RELATED"/>
    <property type="match status" value="1"/>
</dbReference>
<feature type="transmembrane region" description="Helical" evidence="7">
    <location>
        <begin position="173"/>
        <end position="196"/>
    </location>
</feature>
<feature type="transmembrane region" description="Helical" evidence="7">
    <location>
        <begin position="406"/>
        <end position="427"/>
    </location>
</feature>
<keyword evidence="4 7" id="KW-0812">Transmembrane</keyword>
<comment type="caution">
    <text evidence="9">The sequence shown here is derived from an EMBL/GenBank/DDBJ whole genome shotgun (WGS) entry which is preliminary data.</text>
</comment>
<evidence type="ECO:0000259" key="8">
    <source>
        <dbReference type="Pfam" id="PF06808"/>
    </source>
</evidence>
<evidence type="ECO:0000256" key="2">
    <source>
        <dbReference type="ARBA" id="ARBA00022475"/>
    </source>
</evidence>
<evidence type="ECO:0000256" key="5">
    <source>
        <dbReference type="ARBA" id="ARBA00022989"/>
    </source>
</evidence>
<dbReference type="InterPro" id="IPR010656">
    <property type="entry name" value="DctM"/>
</dbReference>
<dbReference type="Pfam" id="PF06808">
    <property type="entry name" value="DctM"/>
    <property type="match status" value="1"/>
</dbReference>
<keyword evidence="2" id="KW-1003">Cell membrane</keyword>
<dbReference type="PANTHER" id="PTHR33362:SF5">
    <property type="entry name" value="C4-DICARBOXYLATE TRAP TRANSPORTER LARGE PERMEASE PROTEIN DCTM"/>
    <property type="match status" value="1"/>
</dbReference>
<feature type="transmembrane region" description="Helical" evidence="7">
    <location>
        <begin position="361"/>
        <end position="385"/>
    </location>
</feature>
<reference evidence="9 10" key="1">
    <citation type="submission" date="2023-09" db="EMBL/GenBank/DDBJ databases">
        <title>Xinfangfangia sedmenti sp. nov., isolated the sedment.</title>
        <authorList>
            <person name="Xu L."/>
        </authorList>
    </citation>
    <scope>NUCLEOTIDE SEQUENCE [LARGE SCALE GENOMIC DNA]</scope>
    <source>
        <strain evidence="9 10">LG-4</strain>
    </source>
</reference>
<evidence type="ECO:0000256" key="7">
    <source>
        <dbReference type="RuleBase" id="RU369079"/>
    </source>
</evidence>
<keyword evidence="7" id="KW-0813">Transport</keyword>
<feature type="domain" description="TRAP C4-dicarboxylate transport system permease DctM subunit" evidence="8">
    <location>
        <begin position="13"/>
        <end position="423"/>
    </location>
</feature>
<keyword evidence="5 7" id="KW-1133">Transmembrane helix</keyword>